<dbReference type="EMBL" id="CAXAMM010024005">
    <property type="protein sequence ID" value="CAK9054589.1"/>
    <property type="molecule type" value="Genomic_DNA"/>
</dbReference>
<keyword evidence="6 7" id="KW-0472">Membrane</keyword>
<sequence length="365" mass="40179">MFYPIIVLGVSVLAGWGMLTFIVPMIGSRLASMGSELPWFTVALMTAGQAIRDNLGIFFLIILGLLIAGIVLRKAVVTAVWNVVRRLPGMRELVLAQETTRFFSVMAAMTRSGVTLADALVVAYRTVSHAKLRKQLQTLQRRLVEGGQLAQLIEDVEALPLPVRKLLIAAERSGDLEEAFESLAEDMADEVERRSTRALAVLEPGLIIFMFLMIGSMVMAIMLPLFTEANMNTNRQTRYRHARRGFSLLELTLVILIIGVLMGVATVAFAPALLRGKTTATKASMTTMRQAITEYQGINNQYPPALTALVPGHLAEVPLDGWDNQFYYAAPGQDGRPFDLISAGEDGQYTTGDDINVWTMNEDQE</sequence>
<dbReference type="InterPro" id="IPR042094">
    <property type="entry name" value="T2SS_GspF_sf"/>
</dbReference>
<comment type="caution">
    <text evidence="10">The sequence shown here is derived from an EMBL/GenBank/DDBJ whole genome shotgun (WGS) entry which is preliminary data.</text>
</comment>
<dbReference type="SUPFAM" id="SSF54523">
    <property type="entry name" value="Pili subunits"/>
    <property type="match status" value="1"/>
</dbReference>
<dbReference type="PANTHER" id="PTHR30012:SF0">
    <property type="entry name" value="TYPE II SECRETION SYSTEM PROTEIN F-RELATED"/>
    <property type="match status" value="1"/>
</dbReference>
<proteinExistence type="inferred from homology"/>
<dbReference type="NCBIfam" id="TIGR02532">
    <property type="entry name" value="IV_pilin_GFxxxE"/>
    <property type="match status" value="1"/>
</dbReference>
<dbReference type="Pfam" id="PF07963">
    <property type="entry name" value="N_methyl"/>
    <property type="match status" value="1"/>
</dbReference>
<dbReference type="Pfam" id="PF08334">
    <property type="entry name" value="T2SSG"/>
    <property type="match status" value="1"/>
</dbReference>
<dbReference type="InterPro" id="IPR045584">
    <property type="entry name" value="Pilin-like"/>
</dbReference>
<accession>A0ABP0MV09</accession>
<evidence type="ECO:0000313" key="10">
    <source>
        <dbReference type="EMBL" id="CAK9054589.1"/>
    </source>
</evidence>
<evidence type="ECO:0000256" key="4">
    <source>
        <dbReference type="ARBA" id="ARBA00022692"/>
    </source>
</evidence>
<dbReference type="PANTHER" id="PTHR30012">
    <property type="entry name" value="GENERAL SECRETION PATHWAY PROTEIN"/>
    <property type="match status" value="1"/>
</dbReference>
<dbReference type="InterPro" id="IPR018076">
    <property type="entry name" value="T2SS_GspF_dom"/>
</dbReference>
<evidence type="ECO:0000256" key="3">
    <source>
        <dbReference type="ARBA" id="ARBA00022475"/>
    </source>
</evidence>
<dbReference type="Pfam" id="PF00482">
    <property type="entry name" value="T2SSF"/>
    <property type="match status" value="1"/>
</dbReference>
<organism evidence="10 11">
    <name type="scientific">Durusdinium trenchii</name>
    <dbReference type="NCBI Taxonomy" id="1381693"/>
    <lineage>
        <taxon>Eukaryota</taxon>
        <taxon>Sar</taxon>
        <taxon>Alveolata</taxon>
        <taxon>Dinophyceae</taxon>
        <taxon>Suessiales</taxon>
        <taxon>Symbiodiniaceae</taxon>
        <taxon>Durusdinium</taxon>
    </lineage>
</organism>
<dbReference type="InterPro" id="IPR013545">
    <property type="entry name" value="T2SS_protein-GspG_C"/>
</dbReference>
<dbReference type="Gene3D" id="3.30.700.10">
    <property type="entry name" value="Glycoprotein, Type 4 Pilin"/>
    <property type="match status" value="1"/>
</dbReference>
<reference evidence="10 11" key="1">
    <citation type="submission" date="2024-02" db="EMBL/GenBank/DDBJ databases">
        <authorList>
            <person name="Chen Y."/>
            <person name="Shah S."/>
            <person name="Dougan E. K."/>
            <person name="Thang M."/>
            <person name="Chan C."/>
        </authorList>
    </citation>
    <scope>NUCLEOTIDE SEQUENCE [LARGE SCALE GENOMIC DNA]</scope>
</reference>
<dbReference type="PROSITE" id="PS00409">
    <property type="entry name" value="PROKAR_NTER_METHYL"/>
    <property type="match status" value="1"/>
</dbReference>
<dbReference type="InterPro" id="IPR003004">
    <property type="entry name" value="GspF/PilC"/>
</dbReference>
<feature type="transmembrane region" description="Helical" evidence="7">
    <location>
        <begin position="206"/>
        <end position="227"/>
    </location>
</feature>
<evidence type="ECO:0000313" key="11">
    <source>
        <dbReference type="Proteomes" id="UP001642464"/>
    </source>
</evidence>
<feature type="transmembrane region" description="Helical" evidence="7">
    <location>
        <begin position="6"/>
        <end position="26"/>
    </location>
</feature>
<evidence type="ECO:0000256" key="6">
    <source>
        <dbReference type="ARBA" id="ARBA00023136"/>
    </source>
</evidence>
<gene>
    <name evidence="10" type="ORF">SCF082_LOCUS29616</name>
</gene>
<keyword evidence="11" id="KW-1185">Reference proteome</keyword>
<comment type="subcellular location">
    <subcellularLocation>
        <location evidence="1">Cell membrane</location>
        <topology evidence="1">Multi-pass membrane protein</topology>
    </subcellularLocation>
</comment>
<dbReference type="Proteomes" id="UP001642464">
    <property type="component" value="Unassembled WGS sequence"/>
</dbReference>
<feature type="transmembrane region" description="Helical" evidence="7">
    <location>
        <begin position="102"/>
        <end position="124"/>
    </location>
</feature>
<keyword evidence="4 7" id="KW-0812">Transmembrane</keyword>
<name>A0ABP0MV09_9DINO</name>
<comment type="similarity">
    <text evidence="2">Belongs to the GSP F family.</text>
</comment>
<dbReference type="Gene3D" id="1.20.81.30">
    <property type="entry name" value="Type II secretion system (T2SS), domain F"/>
    <property type="match status" value="1"/>
</dbReference>
<keyword evidence="5 7" id="KW-1133">Transmembrane helix</keyword>
<evidence type="ECO:0000256" key="1">
    <source>
        <dbReference type="ARBA" id="ARBA00004651"/>
    </source>
</evidence>
<feature type="domain" description="Type II secretion system protein GspF" evidence="8">
    <location>
        <begin position="102"/>
        <end position="224"/>
    </location>
</feature>
<feature type="domain" description="Type II secretion system protein GspG C-terminal" evidence="9">
    <location>
        <begin position="275"/>
        <end position="355"/>
    </location>
</feature>
<evidence type="ECO:0000256" key="5">
    <source>
        <dbReference type="ARBA" id="ARBA00022989"/>
    </source>
</evidence>
<evidence type="ECO:0000256" key="7">
    <source>
        <dbReference type="SAM" id="Phobius"/>
    </source>
</evidence>
<keyword evidence="3" id="KW-1003">Cell membrane</keyword>
<dbReference type="InterPro" id="IPR012902">
    <property type="entry name" value="N_methyl_site"/>
</dbReference>
<feature type="transmembrane region" description="Helical" evidence="7">
    <location>
        <begin position="57"/>
        <end position="81"/>
    </location>
</feature>
<evidence type="ECO:0000259" key="8">
    <source>
        <dbReference type="Pfam" id="PF00482"/>
    </source>
</evidence>
<feature type="transmembrane region" description="Helical" evidence="7">
    <location>
        <begin position="248"/>
        <end position="274"/>
    </location>
</feature>
<protein>
    <submittedName>
        <fullName evidence="10">Type II secretion system protein F (T2SS protein F) (General secretion pathway protein F)</fullName>
    </submittedName>
</protein>
<evidence type="ECO:0000259" key="9">
    <source>
        <dbReference type="Pfam" id="PF08334"/>
    </source>
</evidence>
<evidence type="ECO:0000256" key="2">
    <source>
        <dbReference type="ARBA" id="ARBA00005745"/>
    </source>
</evidence>